<dbReference type="InterPro" id="IPR046335">
    <property type="entry name" value="LacI/GalR-like_sensor"/>
</dbReference>
<dbReference type="Pfam" id="PF00356">
    <property type="entry name" value="LacI"/>
    <property type="match status" value="1"/>
</dbReference>
<dbReference type="AlphaFoldDB" id="A0A917IF70"/>
<evidence type="ECO:0000313" key="6">
    <source>
        <dbReference type="EMBL" id="GGH37906.1"/>
    </source>
</evidence>
<dbReference type="EMBL" id="BMJY01000002">
    <property type="protein sequence ID" value="GGH37906.1"/>
    <property type="molecule type" value="Genomic_DNA"/>
</dbReference>
<dbReference type="PROSITE" id="PS00356">
    <property type="entry name" value="HTH_LACI_1"/>
    <property type="match status" value="1"/>
</dbReference>
<evidence type="ECO:0000256" key="3">
    <source>
        <dbReference type="ARBA" id="ARBA00023163"/>
    </source>
</evidence>
<evidence type="ECO:0000313" key="7">
    <source>
        <dbReference type="Proteomes" id="UP000657592"/>
    </source>
</evidence>
<keyword evidence="7" id="KW-1185">Reference proteome</keyword>
<comment type="caution">
    <text evidence="6">The sequence shown here is derived from an EMBL/GenBank/DDBJ whole genome shotgun (WGS) entry which is preliminary data.</text>
</comment>
<keyword evidence="2" id="KW-0238">DNA-binding</keyword>
<feature type="domain" description="HTH lacI-type" evidence="5">
    <location>
        <begin position="27"/>
        <end position="81"/>
    </location>
</feature>
<accession>A0A917IF70</accession>
<dbReference type="GO" id="GO:0003700">
    <property type="term" value="F:DNA-binding transcription factor activity"/>
    <property type="evidence" value="ECO:0007669"/>
    <property type="project" value="TreeGrafter"/>
</dbReference>
<dbReference type="InterPro" id="IPR028082">
    <property type="entry name" value="Peripla_BP_I"/>
</dbReference>
<evidence type="ECO:0000256" key="1">
    <source>
        <dbReference type="ARBA" id="ARBA00023015"/>
    </source>
</evidence>
<dbReference type="SUPFAM" id="SSF47413">
    <property type="entry name" value="lambda repressor-like DNA-binding domains"/>
    <property type="match status" value="1"/>
</dbReference>
<dbReference type="InterPro" id="IPR000843">
    <property type="entry name" value="HTH_LacI"/>
</dbReference>
<feature type="region of interest" description="Disordered" evidence="4">
    <location>
        <begin position="1"/>
        <end position="22"/>
    </location>
</feature>
<dbReference type="PROSITE" id="PS50932">
    <property type="entry name" value="HTH_LACI_2"/>
    <property type="match status" value="1"/>
</dbReference>
<dbReference type="SMART" id="SM00354">
    <property type="entry name" value="HTH_LACI"/>
    <property type="match status" value="1"/>
</dbReference>
<keyword evidence="1" id="KW-0805">Transcription regulation</keyword>
<dbReference type="Gene3D" id="3.40.50.2300">
    <property type="match status" value="2"/>
</dbReference>
<reference evidence="6" key="2">
    <citation type="submission" date="2020-09" db="EMBL/GenBank/DDBJ databases">
        <authorList>
            <person name="Sun Q."/>
            <person name="Zhou Y."/>
        </authorList>
    </citation>
    <scope>NUCLEOTIDE SEQUENCE</scope>
    <source>
        <strain evidence="6">CGMCC 1.15794</strain>
    </source>
</reference>
<sequence>MTELRTTPTPEPASAHPERSVRRASRVTIRDVARTAGVSVATVSKVINGRDGIAEATSARVLRVVEDLGYESSLVAASMRRRRTHVIGVLVAEFEPFALQLLQGVSDSLADTSYDVLAYAGSVSAGDHVGWERRSLSRLAGTLIDGAVLVTPTVALPSASVPVVAIDPHTGSAGPATVDTDNLAGARLATEHLIALGHRRIAHLRGRGDLESARLREQGYRDALADAGIPFDPALIAEGGYRAPEASRGAATLLDLADRPTAVFAANDLSAIETVRVAATRGLRIPDDLSVVGFDDIPEASACEPSLTTVRQPLHRMGAAAVQLLLTMLDGGEAGHHRMPAELIVRGSTRPLPEHT</sequence>
<dbReference type="PANTHER" id="PTHR30146">
    <property type="entry name" value="LACI-RELATED TRANSCRIPTIONAL REPRESSOR"/>
    <property type="match status" value="1"/>
</dbReference>
<proteinExistence type="predicted"/>
<dbReference type="PANTHER" id="PTHR30146:SF109">
    <property type="entry name" value="HTH-TYPE TRANSCRIPTIONAL REGULATOR GALS"/>
    <property type="match status" value="1"/>
</dbReference>
<evidence type="ECO:0000256" key="2">
    <source>
        <dbReference type="ARBA" id="ARBA00023125"/>
    </source>
</evidence>
<gene>
    <name evidence="6" type="primary">lacI</name>
    <name evidence="6" type="ORF">GCM10010921_08150</name>
</gene>
<evidence type="ECO:0000259" key="5">
    <source>
        <dbReference type="PROSITE" id="PS50932"/>
    </source>
</evidence>
<dbReference type="InterPro" id="IPR010982">
    <property type="entry name" value="Lambda_DNA-bd_dom_sf"/>
</dbReference>
<dbReference type="Gene3D" id="1.10.260.40">
    <property type="entry name" value="lambda repressor-like DNA-binding domains"/>
    <property type="match status" value="1"/>
</dbReference>
<evidence type="ECO:0000256" key="4">
    <source>
        <dbReference type="SAM" id="MobiDB-lite"/>
    </source>
</evidence>
<keyword evidence="3" id="KW-0804">Transcription</keyword>
<dbReference type="Proteomes" id="UP000657592">
    <property type="component" value="Unassembled WGS sequence"/>
</dbReference>
<organism evidence="6 7">
    <name type="scientific">Microbacterium album</name>
    <dbReference type="NCBI Taxonomy" id="2053191"/>
    <lineage>
        <taxon>Bacteria</taxon>
        <taxon>Bacillati</taxon>
        <taxon>Actinomycetota</taxon>
        <taxon>Actinomycetes</taxon>
        <taxon>Micrococcales</taxon>
        <taxon>Microbacteriaceae</taxon>
        <taxon>Microbacterium</taxon>
    </lineage>
</organism>
<protein>
    <submittedName>
        <fullName evidence="6">LacI family transcriptional regulator</fullName>
    </submittedName>
</protein>
<dbReference type="CDD" id="cd06267">
    <property type="entry name" value="PBP1_LacI_sugar_binding-like"/>
    <property type="match status" value="1"/>
</dbReference>
<dbReference type="CDD" id="cd01392">
    <property type="entry name" value="HTH_LacI"/>
    <property type="match status" value="1"/>
</dbReference>
<reference evidence="6" key="1">
    <citation type="journal article" date="2014" name="Int. J. Syst. Evol. Microbiol.">
        <title>Complete genome sequence of Corynebacterium casei LMG S-19264T (=DSM 44701T), isolated from a smear-ripened cheese.</title>
        <authorList>
            <consortium name="US DOE Joint Genome Institute (JGI-PGF)"/>
            <person name="Walter F."/>
            <person name="Albersmeier A."/>
            <person name="Kalinowski J."/>
            <person name="Ruckert C."/>
        </authorList>
    </citation>
    <scope>NUCLEOTIDE SEQUENCE</scope>
    <source>
        <strain evidence="6">CGMCC 1.15794</strain>
    </source>
</reference>
<dbReference type="GO" id="GO:0000976">
    <property type="term" value="F:transcription cis-regulatory region binding"/>
    <property type="evidence" value="ECO:0007669"/>
    <property type="project" value="TreeGrafter"/>
</dbReference>
<name>A0A917IF70_9MICO</name>
<dbReference type="PRINTS" id="PR00036">
    <property type="entry name" value="HTHLACI"/>
</dbReference>
<dbReference type="Pfam" id="PF13377">
    <property type="entry name" value="Peripla_BP_3"/>
    <property type="match status" value="1"/>
</dbReference>
<dbReference type="RefSeq" id="WP_188754966.1">
    <property type="nucleotide sequence ID" value="NZ_BMJY01000002.1"/>
</dbReference>
<dbReference type="SUPFAM" id="SSF53822">
    <property type="entry name" value="Periplasmic binding protein-like I"/>
    <property type="match status" value="1"/>
</dbReference>